<dbReference type="Proteomes" id="UP000319817">
    <property type="component" value="Chromosome"/>
</dbReference>
<feature type="transmembrane region" description="Helical" evidence="1">
    <location>
        <begin position="217"/>
        <end position="237"/>
    </location>
</feature>
<dbReference type="InterPro" id="IPR036259">
    <property type="entry name" value="MFS_trans_sf"/>
</dbReference>
<keyword evidence="1" id="KW-0472">Membrane</keyword>
<accession>A0A517NSU8</accession>
<feature type="transmembrane region" description="Helical" evidence="1">
    <location>
        <begin position="249"/>
        <end position="271"/>
    </location>
</feature>
<dbReference type="EMBL" id="CP036526">
    <property type="protein sequence ID" value="QDT10202.1"/>
    <property type="molecule type" value="Genomic_DNA"/>
</dbReference>
<reference evidence="2 3" key="1">
    <citation type="submission" date="2019-02" db="EMBL/GenBank/DDBJ databases">
        <title>Deep-cultivation of Planctomycetes and their phenomic and genomic characterization uncovers novel biology.</title>
        <authorList>
            <person name="Wiegand S."/>
            <person name="Jogler M."/>
            <person name="Boedeker C."/>
            <person name="Pinto D."/>
            <person name="Vollmers J."/>
            <person name="Rivas-Marin E."/>
            <person name="Kohn T."/>
            <person name="Peeters S.H."/>
            <person name="Heuer A."/>
            <person name="Rast P."/>
            <person name="Oberbeckmann S."/>
            <person name="Bunk B."/>
            <person name="Jeske O."/>
            <person name="Meyerdierks A."/>
            <person name="Storesund J.E."/>
            <person name="Kallscheuer N."/>
            <person name="Luecker S."/>
            <person name="Lage O.M."/>
            <person name="Pohl T."/>
            <person name="Merkel B.J."/>
            <person name="Hornburger P."/>
            <person name="Mueller R.-W."/>
            <person name="Bruemmer F."/>
            <person name="Labrenz M."/>
            <person name="Spormann A.M."/>
            <person name="Op den Camp H."/>
            <person name="Overmann J."/>
            <person name="Amann R."/>
            <person name="Jetten M.S.M."/>
            <person name="Mascher T."/>
            <person name="Medema M.H."/>
            <person name="Devos D.P."/>
            <person name="Kaster A.-K."/>
            <person name="Ovreas L."/>
            <person name="Rohde M."/>
            <person name="Galperin M.Y."/>
            <person name="Jogler C."/>
        </authorList>
    </citation>
    <scope>NUCLEOTIDE SEQUENCE [LARGE SCALE GENOMIC DNA]</scope>
    <source>
        <strain evidence="2 3">K23_9</strain>
    </source>
</reference>
<keyword evidence="1" id="KW-0812">Transmembrane</keyword>
<protein>
    <submittedName>
        <fullName evidence="2">Uncharacterized protein</fullName>
    </submittedName>
</protein>
<evidence type="ECO:0000256" key="1">
    <source>
        <dbReference type="SAM" id="Phobius"/>
    </source>
</evidence>
<feature type="transmembrane region" description="Helical" evidence="1">
    <location>
        <begin position="187"/>
        <end position="210"/>
    </location>
</feature>
<keyword evidence="1" id="KW-1133">Transmembrane helix</keyword>
<dbReference type="SUPFAM" id="SSF103473">
    <property type="entry name" value="MFS general substrate transporter"/>
    <property type="match status" value="1"/>
</dbReference>
<evidence type="ECO:0000313" key="2">
    <source>
        <dbReference type="EMBL" id="QDT10202.1"/>
    </source>
</evidence>
<keyword evidence="3" id="KW-1185">Reference proteome</keyword>
<organism evidence="2 3">
    <name type="scientific">Stieleria marina</name>
    <dbReference type="NCBI Taxonomy" id="1930275"/>
    <lineage>
        <taxon>Bacteria</taxon>
        <taxon>Pseudomonadati</taxon>
        <taxon>Planctomycetota</taxon>
        <taxon>Planctomycetia</taxon>
        <taxon>Pirellulales</taxon>
        <taxon>Pirellulaceae</taxon>
        <taxon>Stieleria</taxon>
    </lineage>
</organism>
<feature type="transmembrane region" description="Helical" evidence="1">
    <location>
        <begin position="159"/>
        <end position="181"/>
    </location>
</feature>
<feature type="transmembrane region" description="Helical" evidence="1">
    <location>
        <begin position="120"/>
        <end position="138"/>
    </location>
</feature>
<proteinExistence type="predicted"/>
<name>A0A517NSU8_9BACT</name>
<evidence type="ECO:0000313" key="3">
    <source>
        <dbReference type="Proteomes" id="UP000319817"/>
    </source>
</evidence>
<feature type="transmembrane region" description="Helical" evidence="1">
    <location>
        <begin position="81"/>
        <end position="100"/>
    </location>
</feature>
<gene>
    <name evidence="2" type="ORF">K239x_21580</name>
</gene>
<dbReference type="AlphaFoldDB" id="A0A517NSU8"/>
<sequence length="291" mass="31493">MPLNLPASQRLWPKQTFNLKRGMALMDEEELYEIHPLDRDYSSDATANENAASTSRKKFGKPAARASRIAKELPYLPRLRYYGAWGLLGGLLILLLSGIAVSNFRANTLGETLAGFVNRLSMFVMLAGGIAIVVAYRFPAIADSMSGSTVTLSKNKRAFVSLLIYTTIGYLAVVALVSVVPVRGSTLPIYVFNGLGTLLFALMITLAVFYDGPVRAFGIAVTAGLYFNFQITGWIVYNSFGTGAGDLRLAMLINLAIILTSGLVCAAVVTWKTTQQTMQSPNSQSTHQDGS</sequence>